<feature type="compositionally biased region" description="Polar residues" evidence="6">
    <location>
        <begin position="67"/>
        <end position="87"/>
    </location>
</feature>
<organism evidence="7 8">
    <name type="scientific">Lachnellula arida</name>
    <dbReference type="NCBI Taxonomy" id="1316785"/>
    <lineage>
        <taxon>Eukaryota</taxon>
        <taxon>Fungi</taxon>
        <taxon>Dikarya</taxon>
        <taxon>Ascomycota</taxon>
        <taxon>Pezizomycotina</taxon>
        <taxon>Leotiomycetes</taxon>
        <taxon>Helotiales</taxon>
        <taxon>Lachnaceae</taxon>
        <taxon>Lachnellula</taxon>
    </lineage>
</organism>
<reference evidence="7 8" key="1">
    <citation type="submission" date="2018-05" db="EMBL/GenBank/DDBJ databases">
        <title>Whole genome sequencing for identification of molecular markers to develop diagnostic detection tools for the regulated plant pathogen Lachnellula willkommii.</title>
        <authorList>
            <person name="Giroux E."/>
            <person name="Bilodeau G."/>
        </authorList>
    </citation>
    <scope>NUCLEOTIDE SEQUENCE [LARGE SCALE GENOMIC DNA]</scope>
    <source>
        <strain evidence="7 8">CBS 203.66</strain>
    </source>
</reference>
<dbReference type="GO" id="GO:0003924">
    <property type="term" value="F:GTPase activity"/>
    <property type="evidence" value="ECO:0007669"/>
    <property type="project" value="InterPro"/>
</dbReference>
<dbReference type="OrthoDB" id="8830751at2759"/>
<evidence type="ECO:0000313" key="7">
    <source>
        <dbReference type="EMBL" id="TVY21616.1"/>
    </source>
</evidence>
<gene>
    <name evidence="7" type="primary">ced-10</name>
    <name evidence="7" type="ORF">LARI1_G000141</name>
</gene>
<evidence type="ECO:0000313" key="8">
    <source>
        <dbReference type="Proteomes" id="UP000469559"/>
    </source>
</evidence>
<dbReference type="GO" id="GO:0005525">
    <property type="term" value="F:GTP binding"/>
    <property type="evidence" value="ECO:0007669"/>
    <property type="project" value="UniProtKB-KW"/>
</dbReference>
<dbReference type="SUPFAM" id="SSF52540">
    <property type="entry name" value="P-loop containing nucleoside triphosphate hydrolases"/>
    <property type="match status" value="1"/>
</dbReference>
<accession>A0A8T9BQJ5</accession>
<keyword evidence="4" id="KW-0449">Lipoprotein</keyword>
<evidence type="ECO:0000256" key="4">
    <source>
        <dbReference type="ARBA" id="ARBA00023288"/>
    </source>
</evidence>
<dbReference type="InterPro" id="IPR003578">
    <property type="entry name" value="Small_GTPase_Rho"/>
</dbReference>
<name>A0A8T9BQJ5_9HELO</name>
<dbReference type="FunFam" id="3.40.50.300:FF:000088">
    <property type="entry name" value="Ras-related C3 botulinum toxin substrate 1"/>
    <property type="match status" value="1"/>
</dbReference>
<keyword evidence="5" id="KW-0636">Prenylation</keyword>
<dbReference type="SMART" id="SM00174">
    <property type="entry name" value="RHO"/>
    <property type="match status" value="1"/>
</dbReference>
<evidence type="ECO:0000256" key="5">
    <source>
        <dbReference type="ARBA" id="ARBA00023289"/>
    </source>
</evidence>
<dbReference type="PROSITE" id="PS51421">
    <property type="entry name" value="RAS"/>
    <property type="match status" value="1"/>
</dbReference>
<feature type="non-terminal residue" evidence="7">
    <location>
        <position position="281"/>
    </location>
</feature>
<dbReference type="PRINTS" id="PR00449">
    <property type="entry name" value="RASTRNSFRMNG"/>
</dbReference>
<proteinExistence type="predicted"/>
<dbReference type="AlphaFoldDB" id="A0A8T9BQJ5"/>
<dbReference type="InterPro" id="IPR001806">
    <property type="entry name" value="Small_GTPase"/>
</dbReference>
<dbReference type="Pfam" id="PF00071">
    <property type="entry name" value="Ras"/>
    <property type="match status" value="1"/>
</dbReference>
<comment type="caution">
    <text evidence="7">The sequence shown here is derived from an EMBL/GenBank/DDBJ whole genome shotgun (WGS) entry which is preliminary data.</text>
</comment>
<dbReference type="Gene3D" id="3.40.50.300">
    <property type="entry name" value="P-loop containing nucleotide triphosphate hydrolases"/>
    <property type="match status" value="1"/>
</dbReference>
<dbReference type="EMBL" id="QGMF01000011">
    <property type="protein sequence ID" value="TVY21616.1"/>
    <property type="molecule type" value="Genomic_DNA"/>
</dbReference>
<dbReference type="Proteomes" id="UP000469559">
    <property type="component" value="Unassembled WGS sequence"/>
</dbReference>
<dbReference type="PROSITE" id="PS51419">
    <property type="entry name" value="RAB"/>
    <property type="match status" value="1"/>
</dbReference>
<dbReference type="GO" id="GO:0007264">
    <property type="term" value="P:small GTPase-mediated signal transduction"/>
    <property type="evidence" value="ECO:0007669"/>
    <property type="project" value="InterPro"/>
</dbReference>
<feature type="region of interest" description="Disordered" evidence="6">
    <location>
        <begin position="54"/>
        <end position="87"/>
    </location>
</feature>
<dbReference type="SMART" id="SM00175">
    <property type="entry name" value="RAB"/>
    <property type="match status" value="1"/>
</dbReference>
<keyword evidence="2" id="KW-0547">Nucleotide-binding</keyword>
<evidence type="ECO:0000256" key="3">
    <source>
        <dbReference type="ARBA" id="ARBA00023134"/>
    </source>
</evidence>
<sequence length="281" mass="31206">ARRTETRRSSLASTWSVLHSLQVYSSLASPIHPPKQRDGQLPMCQKDLTFMQTQPPISNKHPRDLTASYTPSSFTQTRSSPNMAAPGTQSLKCVVTGDGAVGKTCLLISYTTNAFPGEYIPTVFDNYSASVMVDGKPISLGLWDTAGQEDYDRLRPLSYPQTDVFLICFSIVSPPSFDNVRAKWFPEIDHHAPSVPIILVGTKLDLREDPATLESLRQKRMEPVSYDQALIIAKEIRAHKYLECSALTQRNLKSVFDEAIRAVLSPRPPPKATKKGKCTIL</sequence>
<dbReference type="InterPro" id="IPR027417">
    <property type="entry name" value="P-loop_NTPase"/>
</dbReference>
<keyword evidence="1" id="KW-0488">Methylation</keyword>
<evidence type="ECO:0000256" key="2">
    <source>
        <dbReference type="ARBA" id="ARBA00022741"/>
    </source>
</evidence>
<keyword evidence="3" id="KW-0342">GTP-binding</keyword>
<evidence type="ECO:0000256" key="6">
    <source>
        <dbReference type="SAM" id="MobiDB-lite"/>
    </source>
</evidence>
<evidence type="ECO:0000256" key="1">
    <source>
        <dbReference type="ARBA" id="ARBA00022481"/>
    </source>
</evidence>
<dbReference type="PANTHER" id="PTHR24072">
    <property type="entry name" value="RHO FAMILY GTPASE"/>
    <property type="match status" value="1"/>
</dbReference>
<dbReference type="SMART" id="SM00173">
    <property type="entry name" value="RAS"/>
    <property type="match status" value="1"/>
</dbReference>
<dbReference type="InterPro" id="IPR005225">
    <property type="entry name" value="Small_GTP-bd"/>
</dbReference>
<protein>
    <submittedName>
        <fullName evidence="7">Ras-related protein ced-10</fullName>
    </submittedName>
</protein>
<keyword evidence="8" id="KW-1185">Reference proteome</keyword>
<dbReference type="PROSITE" id="PS51420">
    <property type="entry name" value="RHO"/>
    <property type="match status" value="1"/>
</dbReference>
<dbReference type="NCBIfam" id="TIGR00231">
    <property type="entry name" value="small_GTP"/>
    <property type="match status" value="1"/>
</dbReference>